<dbReference type="GO" id="GO:0005524">
    <property type="term" value="F:ATP binding"/>
    <property type="evidence" value="ECO:0007669"/>
    <property type="project" value="UniProtKB-UniRule"/>
</dbReference>
<keyword evidence="1" id="KW-0067">ATP-binding</keyword>
<dbReference type="Proteomes" id="UP000789405">
    <property type="component" value="Unassembled WGS sequence"/>
</dbReference>
<organism evidence="3 4">
    <name type="scientific">Dentiscutata erythropus</name>
    <dbReference type="NCBI Taxonomy" id="1348616"/>
    <lineage>
        <taxon>Eukaryota</taxon>
        <taxon>Fungi</taxon>
        <taxon>Fungi incertae sedis</taxon>
        <taxon>Mucoromycota</taxon>
        <taxon>Glomeromycotina</taxon>
        <taxon>Glomeromycetes</taxon>
        <taxon>Diversisporales</taxon>
        <taxon>Gigasporaceae</taxon>
        <taxon>Dentiscutata</taxon>
    </lineage>
</organism>
<dbReference type="PROSITE" id="PS00107">
    <property type="entry name" value="PROTEIN_KINASE_ATP"/>
    <property type="match status" value="1"/>
</dbReference>
<evidence type="ECO:0000313" key="3">
    <source>
        <dbReference type="EMBL" id="CAG8793204.1"/>
    </source>
</evidence>
<dbReference type="Gene3D" id="3.30.200.20">
    <property type="entry name" value="Phosphorylase Kinase, domain 1"/>
    <property type="match status" value="1"/>
</dbReference>
<evidence type="ECO:0000313" key="4">
    <source>
        <dbReference type="Proteomes" id="UP000789405"/>
    </source>
</evidence>
<dbReference type="InterPro" id="IPR011009">
    <property type="entry name" value="Kinase-like_dom_sf"/>
</dbReference>
<dbReference type="EMBL" id="CAJVPY010028765">
    <property type="protein sequence ID" value="CAG8793204.1"/>
    <property type="molecule type" value="Genomic_DNA"/>
</dbReference>
<keyword evidence="1" id="KW-0547">Nucleotide-binding</keyword>
<dbReference type="InterPro" id="IPR001245">
    <property type="entry name" value="Ser-Thr/Tyr_kinase_cat_dom"/>
</dbReference>
<dbReference type="AlphaFoldDB" id="A0A9N9P770"/>
<evidence type="ECO:0000259" key="2">
    <source>
        <dbReference type="Pfam" id="PF07714"/>
    </source>
</evidence>
<accession>A0A9N9P770</accession>
<protein>
    <submittedName>
        <fullName evidence="3">13756_t:CDS:1</fullName>
    </submittedName>
</protein>
<dbReference type="InterPro" id="IPR051681">
    <property type="entry name" value="Ser/Thr_Kinases-Pseudokinases"/>
</dbReference>
<dbReference type="PANTHER" id="PTHR44329">
    <property type="entry name" value="SERINE/THREONINE-PROTEIN KINASE TNNI3K-RELATED"/>
    <property type="match status" value="1"/>
</dbReference>
<dbReference type="OrthoDB" id="1668230at2759"/>
<proteinExistence type="predicted"/>
<reference evidence="3" key="1">
    <citation type="submission" date="2021-06" db="EMBL/GenBank/DDBJ databases">
        <authorList>
            <person name="Kallberg Y."/>
            <person name="Tangrot J."/>
            <person name="Rosling A."/>
        </authorList>
    </citation>
    <scope>NUCLEOTIDE SEQUENCE</scope>
    <source>
        <strain evidence="3">MA453B</strain>
    </source>
</reference>
<evidence type="ECO:0000256" key="1">
    <source>
        <dbReference type="PROSITE-ProRule" id="PRU10141"/>
    </source>
</evidence>
<dbReference type="GO" id="GO:0004674">
    <property type="term" value="F:protein serine/threonine kinase activity"/>
    <property type="evidence" value="ECO:0007669"/>
    <property type="project" value="TreeGrafter"/>
</dbReference>
<dbReference type="Gene3D" id="1.10.510.10">
    <property type="entry name" value="Transferase(Phosphotransferase) domain 1"/>
    <property type="match status" value="1"/>
</dbReference>
<comment type="caution">
    <text evidence="3">The sequence shown here is derived from an EMBL/GenBank/DDBJ whole genome shotgun (WGS) entry which is preliminary data.</text>
</comment>
<name>A0A9N9P770_9GLOM</name>
<feature type="binding site" evidence="1">
    <location>
        <position position="84"/>
    </location>
    <ligand>
        <name>ATP</name>
        <dbReference type="ChEBI" id="CHEBI:30616"/>
    </ligand>
</feature>
<dbReference type="Pfam" id="PF07714">
    <property type="entry name" value="PK_Tyr_Ser-Thr"/>
    <property type="match status" value="1"/>
</dbReference>
<sequence length="309" mass="35898">DSFKRSSETIQHLLIQFGIPLSKDSSLSSLEVMSNKIWELKSYLTKYDIKNFDYSQFRNFQIIGSGAYATVYSATFKEEEYALKSLKKNLSLDEKELNQLQRELVTGGNLRDHLQTKKEKRVLLWELSNGVRPFQHFSDPQIVILISQKKREKTINNTPPNYATLYKKCWSTDPDRRPTLNYILKELEKLLVEPCIESIINNINQIITQPELYPNEDDLNEFEYDRCIECENKIDSLILNSLPLNELSFRIKSQSHDGFTSISTEQHKMIKPIELINGNLEDEILLSSTLHGIIENIAYFCSLTESSTW</sequence>
<dbReference type="SUPFAM" id="SSF56112">
    <property type="entry name" value="Protein kinase-like (PK-like)"/>
    <property type="match status" value="1"/>
</dbReference>
<feature type="non-terminal residue" evidence="3">
    <location>
        <position position="309"/>
    </location>
</feature>
<dbReference type="InterPro" id="IPR017441">
    <property type="entry name" value="Protein_kinase_ATP_BS"/>
</dbReference>
<keyword evidence="4" id="KW-1185">Reference proteome</keyword>
<feature type="domain" description="Serine-threonine/tyrosine-protein kinase catalytic" evidence="2">
    <location>
        <begin position="122"/>
        <end position="187"/>
    </location>
</feature>
<feature type="non-terminal residue" evidence="3">
    <location>
        <position position="1"/>
    </location>
</feature>
<gene>
    <name evidence="3" type="ORF">DERYTH_LOCUS21841</name>
</gene>